<sequence length="122" mass="13879">MPSDKRVHRTAQLRDPHRDAVMLEQRRHHAELASVKGPFAGTEHDRVELTLRISHRHQKGGGLRPTRRRQGPTVADVEELRHDPAVPCYQGLRLQELPRPRARRILVVLGGHPPVEGEPQTT</sequence>
<evidence type="ECO:0000313" key="3">
    <source>
        <dbReference type="Proteomes" id="UP000319103"/>
    </source>
</evidence>
<dbReference type="EMBL" id="VIGB01000003">
    <property type="protein sequence ID" value="TQF06402.1"/>
    <property type="molecule type" value="Genomic_DNA"/>
</dbReference>
<dbReference type="Proteomes" id="UP000319103">
    <property type="component" value="Unassembled WGS sequence"/>
</dbReference>
<reference evidence="2 3" key="1">
    <citation type="submission" date="2019-06" db="EMBL/GenBank/DDBJ databases">
        <title>Description of Kitasatospora acidophila sp. nov. isolated from pine grove soil, and reclassification of Streptomyces novaecaesareae to Kitasatospora novaeceasareae comb. nov.</title>
        <authorList>
            <person name="Kim M.J."/>
        </authorList>
    </citation>
    <scope>NUCLEOTIDE SEQUENCE [LARGE SCALE GENOMIC DNA]</scope>
    <source>
        <strain evidence="2 3">MMS16-CNU292</strain>
    </source>
</reference>
<feature type="region of interest" description="Disordered" evidence="1">
    <location>
        <begin position="55"/>
        <end position="75"/>
    </location>
</feature>
<dbReference type="AlphaFoldDB" id="A0A540WBS9"/>
<accession>A0A540WBS9</accession>
<evidence type="ECO:0000256" key="1">
    <source>
        <dbReference type="SAM" id="MobiDB-lite"/>
    </source>
</evidence>
<gene>
    <name evidence="2" type="ORF">E6W39_34575</name>
</gene>
<name>A0A540WBS9_9ACTN</name>
<protein>
    <submittedName>
        <fullName evidence="2">Uncharacterized protein</fullName>
    </submittedName>
</protein>
<feature type="compositionally biased region" description="Basic residues" evidence="1">
    <location>
        <begin position="55"/>
        <end position="70"/>
    </location>
</feature>
<organism evidence="2 3">
    <name type="scientific">Kitasatospora acidiphila</name>
    <dbReference type="NCBI Taxonomy" id="2567942"/>
    <lineage>
        <taxon>Bacteria</taxon>
        <taxon>Bacillati</taxon>
        <taxon>Actinomycetota</taxon>
        <taxon>Actinomycetes</taxon>
        <taxon>Kitasatosporales</taxon>
        <taxon>Streptomycetaceae</taxon>
        <taxon>Kitasatospora</taxon>
    </lineage>
</organism>
<comment type="caution">
    <text evidence="2">The sequence shown here is derived from an EMBL/GenBank/DDBJ whole genome shotgun (WGS) entry which is preliminary data.</text>
</comment>
<evidence type="ECO:0000313" key="2">
    <source>
        <dbReference type="EMBL" id="TQF06402.1"/>
    </source>
</evidence>
<proteinExistence type="predicted"/>
<keyword evidence="3" id="KW-1185">Reference proteome</keyword>